<sequence>MDVILRAENHVAKNIWLVLFLKIACKEECAFYRKLIAFQEKDHTQNLSCGVLRDVLEAHHAGLLNYIVQNLLRRPPTCTGRILKVS</sequence>
<reference evidence="1 2" key="1">
    <citation type="journal article" date="2023" name="Arcadia Sci">
        <title>De novo assembly of a long-read Amblyomma americanum tick genome.</title>
        <authorList>
            <person name="Chou S."/>
            <person name="Poskanzer K.E."/>
            <person name="Rollins M."/>
            <person name="Thuy-Boun P.S."/>
        </authorList>
    </citation>
    <scope>NUCLEOTIDE SEQUENCE [LARGE SCALE GENOMIC DNA]</scope>
    <source>
        <strain evidence="1">F_SG_1</strain>
        <tissue evidence="1">Salivary glands</tissue>
    </source>
</reference>
<evidence type="ECO:0000313" key="1">
    <source>
        <dbReference type="EMBL" id="KAK8766525.1"/>
    </source>
</evidence>
<evidence type="ECO:0000313" key="2">
    <source>
        <dbReference type="Proteomes" id="UP001321473"/>
    </source>
</evidence>
<comment type="caution">
    <text evidence="1">The sequence shown here is derived from an EMBL/GenBank/DDBJ whole genome shotgun (WGS) entry which is preliminary data.</text>
</comment>
<organism evidence="1 2">
    <name type="scientific">Amblyomma americanum</name>
    <name type="common">Lone star tick</name>
    <dbReference type="NCBI Taxonomy" id="6943"/>
    <lineage>
        <taxon>Eukaryota</taxon>
        <taxon>Metazoa</taxon>
        <taxon>Ecdysozoa</taxon>
        <taxon>Arthropoda</taxon>
        <taxon>Chelicerata</taxon>
        <taxon>Arachnida</taxon>
        <taxon>Acari</taxon>
        <taxon>Parasitiformes</taxon>
        <taxon>Ixodida</taxon>
        <taxon>Ixodoidea</taxon>
        <taxon>Ixodidae</taxon>
        <taxon>Amblyomminae</taxon>
        <taxon>Amblyomma</taxon>
    </lineage>
</organism>
<gene>
    <name evidence="1" type="ORF">V5799_006690</name>
</gene>
<keyword evidence="2" id="KW-1185">Reference proteome</keyword>
<accession>A0AAQ4DVN5</accession>
<dbReference type="EMBL" id="JARKHS020026266">
    <property type="protein sequence ID" value="KAK8766525.1"/>
    <property type="molecule type" value="Genomic_DNA"/>
</dbReference>
<dbReference type="AlphaFoldDB" id="A0AAQ4DVN5"/>
<protein>
    <submittedName>
        <fullName evidence="1">Uncharacterized protein</fullName>
    </submittedName>
</protein>
<proteinExistence type="predicted"/>
<dbReference type="Proteomes" id="UP001321473">
    <property type="component" value="Unassembled WGS sequence"/>
</dbReference>
<name>A0AAQ4DVN5_AMBAM</name>